<evidence type="ECO:0000256" key="1">
    <source>
        <dbReference type="ARBA" id="ARBA00023015"/>
    </source>
</evidence>
<dbReference type="PROSITE" id="PS50977">
    <property type="entry name" value="HTH_TETR_2"/>
    <property type="match status" value="1"/>
</dbReference>
<comment type="caution">
    <text evidence="6">The sequence shown here is derived from an EMBL/GenBank/DDBJ whole genome shotgun (WGS) entry which is preliminary data.</text>
</comment>
<keyword evidence="3" id="KW-0804">Transcription</keyword>
<dbReference type="Gene3D" id="1.10.357.10">
    <property type="entry name" value="Tetracycline Repressor, domain 2"/>
    <property type="match status" value="1"/>
</dbReference>
<dbReference type="PRINTS" id="PR00455">
    <property type="entry name" value="HTHTETR"/>
</dbReference>
<reference evidence="6 7" key="1">
    <citation type="submission" date="2021-03" db="EMBL/GenBank/DDBJ databases">
        <title>Genomic Encyclopedia of Type Strains, Phase IV (KMG-IV): sequencing the most valuable type-strain genomes for metagenomic binning, comparative biology and taxonomic classification.</title>
        <authorList>
            <person name="Goeker M."/>
        </authorList>
    </citation>
    <scope>NUCLEOTIDE SEQUENCE [LARGE SCALE GENOMIC DNA]</scope>
    <source>
        <strain evidence="6 7">DSM 14349</strain>
    </source>
</reference>
<proteinExistence type="predicted"/>
<keyword evidence="2 4" id="KW-0238">DNA-binding</keyword>
<dbReference type="Pfam" id="PF00440">
    <property type="entry name" value="TetR_N"/>
    <property type="match status" value="1"/>
</dbReference>
<protein>
    <submittedName>
        <fullName evidence="6">AcrR family transcriptional regulator</fullName>
    </submittedName>
</protein>
<sequence>MNPDMRQQIINTATQLFMNQGYSATSTRQIAKILDITQPAIYHHFSNKEAIYIEVLSCFAIEVGGELQKILNENDTPDLTLKRMGRYLKSQHPMNFSLMMHDMDTEISAEARKELFKIWQGNYFSPFIQFFHSIQALLNPKIEVDTVSRHFLRILSAYINDESHNKQADALAIDTMVDIFLYGVMEPHSNNN</sequence>
<dbReference type="EMBL" id="JAGGKG010000031">
    <property type="protein sequence ID" value="MBP1907695.1"/>
    <property type="molecule type" value="Genomic_DNA"/>
</dbReference>
<dbReference type="PANTHER" id="PTHR47506:SF1">
    <property type="entry name" value="HTH-TYPE TRANSCRIPTIONAL REGULATOR YJDC"/>
    <property type="match status" value="1"/>
</dbReference>
<name>A0ABS4FYP2_9BACL</name>
<dbReference type="PANTHER" id="PTHR47506">
    <property type="entry name" value="TRANSCRIPTIONAL REGULATORY PROTEIN"/>
    <property type="match status" value="1"/>
</dbReference>
<dbReference type="Gene3D" id="1.10.10.60">
    <property type="entry name" value="Homeodomain-like"/>
    <property type="match status" value="1"/>
</dbReference>
<evidence type="ECO:0000313" key="7">
    <source>
        <dbReference type="Proteomes" id="UP001519272"/>
    </source>
</evidence>
<dbReference type="SUPFAM" id="SSF46689">
    <property type="entry name" value="Homeodomain-like"/>
    <property type="match status" value="1"/>
</dbReference>
<feature type="domain" description="HTH tetR-type" evidence="5">
    <location>
        <begin position="3"/>
        <end position="63"/>
    </location>
</feature>
<dbReference type="InterPro" id="IPR023772">
    <property type="entry name" value="DNA-bd_HTH_TetR-type_CS"/>
</dbReference>
<feature type="DNA-binding region" description="H-T-H motif" evidence="4">
    <location>
        <begin position="26"/>
        <end position="45"/>
    </location>
</feature>
<dbReference type="InterPro" id="IPR009057">
    <property type="entry name" value="Homeodomain-like_sf"/>
</dbReference>
<dbReference type="InterPro" id="IPR001647">
    <property type="entry name" value="HTH_TetR"/>
</dbReference>
<keyword evidence="7" id="KW-1185">Reference proteome</keyword>
<dbReference type="Proteomes" id="UP001519272">
    <property type="component" value="Unassembled WGS sequence"/>
</dbReference>
<gene>
    <name evidence="6" type="ORF">J2Z32_004376</name>
</gene>
<keyword evidence="1" id="KW-0805">Transcription regulation</keyword>
<organism evidence="6 7">
    <name type="scientific">Paenibacillus turicensis</name>
    <dbReference type="NCBI Taxonomy" id="160487"/>
    <lineage>
        <taxon>Bacteria</taxon>
        <taxon>Bacillati</taxon>
        <taxon>Bacillota</taxon>
        <taxon>Bacilli</taxon>
        <taxon>Bacillales</taxon>
        <taxon>Paenibacillaceae</taxon>
        <taxon>Paenibacillus</taxon>
    </lineage>
</organism>
<evidence type="ECO:0000313" key="6">
    <source>
        <dbReference type="EMBL" id="MBP1907695.1"/>
    </source>
</evidence>
<evidence type="ECO:0000256" key="2">
    <source>
        <dbReference type="ARBA" id="ARBA00023125"/>
    </source>
</evidence>
<evidence type="ECO:0000256" key="4">
    <source>
        <dbReference type="PROSITE-ProRule" id="PRU00335"/>
    </source>
</evidence>
<evidence type="ECO:0000259" key="5">
    <source>
        <dbReference type="PROSITE" id="PS50977"/>
    </source>
</evidence>
<evidence type="ECO:0000256" key="3">
    <source>
        <dbReference type="ARBA" id="ARBA00023163"/>
    </source>
</evidence>
<dbReference type="RefSeq" id="WP_210091271.1">
    <property type="nucleotide sequence ID" value="NZ_JAGGKG010000031.1"/>
</dbReference>
<accession>A0ABS4FYP2</accession>
<dbReference type="PROSITE" id="PS01081">
    <property type="entry name" value="HTH_TETR_1"/>
    <property type="match status" value="1"/>
</dbReference>